<feature type="transmembrane region" description="Helical" evidence="1">
    <location>
        <begin position="36"/>
        <end position="56"/>
    </location>
</feature>
<sequence length="70" mass="8129">MKVRSAFIFMMILVVQVAQAQQVFSPDYMRSIGKIYVVAGVTLIILLTLLIYMITLDRKISKLEKRQKHE</sequence>
<evidence type="ECO:0000256" key="2">
    <source>
        <dbReference type="SAM" id="SignalP"/>
    </source>
</evidence>
<dbReference type="AlphaFoldDB" id="A0A9D7XRP3"/>
<dbReference type="EMBL" id="JADKGY010000029">
    <property type="protein sequence ID" value="MBK9984251.1"/>
    <property type="molecule type" value="Genomic_DNA"/>
</dbReference>
<keyword evidence="1" id="KW-1133">Transmembrane helix</keyword>
<accession>A0A9D7XRP3</accession>
<keyword evidence="1" id="KW-0812">Transmembrane</keyword>
<organism evidence="3 4">
    <name type="scientific">Candidatus Opimibacter skivensis</name>
    <dbReference type="NCBI Taxonomy" id="2982028"/>
    <lineage>
        <taxon>Bacteria</taxon>
        <taxon>Pseudomonadati</taxon>
        <taxon>Bacteroidota</taxon>
        <taxon>Saprospiria</taxon>
        <taxon>Saprospirales</taxon>
        <taxon>Saprospiraceae</taxon>
        <taxon>Candidatus Opimibacter</taxon>
    </lineage>
</organism>
<keyword evidence="1" id="KW-0472">Membrane</keyword>
<reference evidence="3 4" key="1">
    <citation type="submission" date="2020-10" db="EMBL/GenBank/DDBJ databases">
        <title>Connecting structure to function with the recovery of over 1000 high-quality activated sludge metagenome-assembled genomes encoding full-length rRNA genes using long-read sequencing.</title>
        <authorList>
            <person name="Singleton C.M."/>
            <person name="Petriglieri F."/>
            <person name="Kristensen J.M."/>
            <person name="Kirkegaard R.H."/>
            <person name="Michaelsen T.Y."/>
            <person name="Andersen M.H."/>
            <person name="Karst S.M."/>
            <person name="Dueholm M.S."/>
            <person name="Nielsen P.H."/>
            <person name="Albertsen M."/>
        </authorList>
    </citation>
    <scope>NUCLEOTIDE SEQUENCE [LARGE SCALE GENOMIC DNA]</scope>
    <source>
        <strain evidence="3">Ribe_18-Q3-R11-54_MAXAC.273</strain>
    </source>
</reference>
<evidence type="ECO:0000313" key="4">
    <source>
        <dbReference type="Proteomes" id="UP000808337"/>
    </source>
</evidence>
<feature type="signal peptide" evidence="2">
    <location>
        <begin position="1"/>
        <end position="20"/>
    </location>
</feature>
<dbReference type="Pfam" id="PF20077">
    <property type="entry name" value="CcmD_alt"/>
    <property type="match status" value="1"/>
</dbReference>
<dbReference type="Proteomes" id="UP000808337">
    <property type="component" value="Unassembled WGS sequence"/>
</dbReference>
<protein>
    <submittedName>
        <fullName evidence="3">CcmD family protein</fullName>
    </submittedName>
</protein>
<feature type="chain" id="PRO_5039302357" evidence="2">
    <location>
        <begin position="21"/>
        <end position="70"/>
    </location>
</feature>
<keyword evidence="2" id="KW-0732">Signal</keyword>
<gene>
    <name evidence="3" type="ORF">IPP15_18080</name>
</gene>
<comment type="caution">
    <text evidence="3">The sequence shown here is derived from an EMBL/GenBank/DDBJ whole genome shotgun (WGS) entry which is preliminary data.</text>
</comment>
<evidence type="ECO:0000256" key="1">
    <source>
        <dbReference type="SAM" id="Phobius"/>
    </source>
</evidence>
<evidence type="ECO:0000313" key="3">
    <source>
        <dbReference type="EMBL" id="MBK9984251.1"/>
    </source>
</evidence>
<name>A0A9D7XRP3_9BACT</name>
<proteinExistence type="predicted"/>